<comment type="subcellular location">
    <subcellularLocation>
        <location evidence="7">Cytoplasm</location>
    </subcellularLocation>
</comment>
<sequence length="398" mass="44062">MKILVLNSGSSSIKFKFFNMTNNECIASGLVEEIGTANSRAEIFVTKNDRKLELNDQSIQNHNEGIDVVNYLLKETEVLNSLDEIDGVGHRIVQGADYFDKAVLVDDDVIEKIRELCPLAPLHNPANLAGILSSLEHKPDLPNVAVFDTVFHQTMPEHVYMYALPYEFYTEYKVRRYGAHGTSHGYVANAGAKFLGIDNDKFNCITLHLGNGSSVTAVKDGKCYDTSMGLTPLEGLIMGTRCGSIDPAIIPYMERVAGFDAQQMDTIMNKKSGLLGISGTSDLRKVTQMMEDGDKLAKLAFDMLVYRIIKTIGEYYAVLGRVDAIIFTAGIGENAANLREAVCKKLEHMGISIDLELNNKREKDIRDISTKDAKIKTLIIPTNEELAIAIETQRLISK</sequence>
<evidence type="ECO:0000313" key="10">
    <source>
        <dbReference type="Proteomes" id="UP000069632"/>
    </source>
</evidence>
<reference evidence="9 10" key="1">
    <citation type="submission" date="2016-02" db="EMBL/GenBank/DDBJ databases">
        <authorList>
            <consortium name="Pathogen Informatics"/>
        </authorList>
    </citation>
    <scope>NUCLEOTIDE SEQUENCE [LARGE SCALE GENOMIC DNA]</scope>
    <source>
        <strain evidence="9 10">RC20</strain>
    </source>
</reference>
<dbReference type="OrthoDB" id="9802453at2"/>
<comment type="catalytic activity">
    <reaction evidence="7">
        <text>acetate + ATP = acetyl phosphate + ADP</text>
        <dbReference type="Rhea" id="RHEA:11352"/>
        <dbReference type="ChEBI" id="CHEBI:22191"/>
        <dbReference type="ChEBI" id="CHEBI:30089"/>
        <dbReference type="ChEBI" id="CHEBI:30616"/>
        <dbReference type="ChEBI" id="CHEBI:456216"/>
        <dbReference type="EC" id="2.7.2.1"/>
    </reaction>
</comment>
<dbReference type="Gene3D" id="3.30.420.40">
    <property type="match status" value="2"/>
</dbReference>
<keyword evidence="7" id="KW-0479">Metal-binding</keyword>
<dbReference type="Proteomes" id="UP000069632">
    <property type="component" value="Unassembled WGS sequence"/>
</dbReference>
<dbReference type="InterPro" id="IPR004372">
    <property type="entry name" value="Ac/propionate_kinase"/>
</dbReference>
<dbReference type="AlphaFoldDB" id="A0A128EPM0"/>
<proteinExistence type="inferred from homology"/>
<comment type="similarity">
    <text evidence="1 7 8">Belongs to the acetokinase family.</text>
</comment>
<dbReference type="PANTHER" id="PTHR21060:SF15">
    <property type="entry name" value="ACETATE KINASE-RELATED"/>
    <property type="match status" value="1"/>
</dbReference>
<comment type="subunit">
    <text evidence="7">Homodimer.</text>
</comment>
<dbReference type="GO" id="GO:0006085">
    <property type="term" value="P:acetyl-CoA biosynthetic process"/>
    <property type="evidence" value="ECO:0007669"/>
    <property type="project" value="UniProtKB-UniRule"/>
</dbReference>
<feature type="binding site" evidence="7">
    <location>
        <begin position="282"/>
        <end position="284"/>
    </location>
    <ligand>
        <name>ATP</name>
        <dbReference type="ChEBI" id="CHEBI:30616"/>
    </ligand>
</feature>
<dbReference type="InterPro" id="IPR000890">
    <property type="entry name" value="Aliphatic_acid_kin_short-chain"/>
</dbReference>
<dbReference type="PIRSF" id="PIRSF000722">
    <property type="entry name" value="Acetate_prop_kin"/>
    <property type="match status" value="1"/>
</dbReference>
<feature type="binding site" evidence="7">
    <location>
        <begin position="330"/>
        <end position="334"/>
    </location>
    <ligand>
        <name>ATP</name>
        <dbReference type="ChEBI" id="CHEBI:30616"/>
    </ligand>
</feature>
<dbReference type="Pfam" id="PF00871">
    <property type="entry name" value="Acetate_kinase"/>
    <property type="match status" value="1"/>
</dbReference>
<organism evidence="9 10">
    <name type="scientific">Campylobacter geochelonis</name>
    <dbReference type="NCBI Taxonomy" id="1780362"/>
    <lineage>
        <taxon>Bacteria</taxon>
        <taxon>Pseudomonadati</taxon>
        <taxon>Campylobacterota</taxon>
        <taxon>Epsilonproteobacteria</taxon>
        <taxon>Campylobacterales</taxon>
        <taxon>Campylobacteraceae</taxon>
        <taxon>Campylobacter</taxon>
    </lineage>
</organism>
<keyword evidence="4 7" id="KW-0418">Kinase</keyword>
<evidence type="ECO:0000256" key="3">
    <source>
        <dbReference type="ARBA" id="ARBA00022741"/>
    </source>
</evidence>
<dbReference type="NCBIfam" id="TIGR00016">
    <property type="entry name" value="ackA"/>
    <property type="match status" value="1"/>
</dbReference>
<keyword evidence="7" id="KW-0963">Cytoplasm</keyword>
<comment type="function">
    <text evidence="7">Catalyzes the formation of acetyl phosphate from acetate and ATP. Can also catalyze the reverse reaction.</text>
</comment>
<feature type="binding site" evidence="7">
    <location>
        <position position="91"/>
    </location>
    <ligand>
        <name>substrate</name>
    </ligand>
</feature>
<dbReference type="GO" id="GO:0005524">
    <property type="term" value="F:ATP binding"/>
    <property type="evidence" value="ECO:0007669"/>
    <property type="project" value="UniProtKB-KW"/>
</dbReference>
<accession>A0A128EPM0</accession>
<evidence type="ECO:0000256" key="7">
    <source>
        <dbReference type="HAMAP-Rule" id="MF_00020"/>
    </source>
</evidence>
<dbReference type="GO" id="GO:0008776">
    <property type="term" value="F:acetate kinase activity"/>
    <property type="evidence" value="ECO:0007669"/>
    <property type="project" value="UniProtKB-UniRule"/>
</dbReference>
<feature type="site" description="Transition state stabilizer" evidence="7">
    <location>
        <position position="180"/>
    </location>
</feature>
<comment type="pathway">
    <text evidence="7">Metabolic intermediate biosynthesis; acetyl-CoA biosynthesis; acetyl-CoA from acetate: step 1/2.</text>
</comment>
<comment type="cofactor">
    <cofactor evidence="7">
        <name>Mg(2+)</name>
        <dbReference type="ChEBI" id="CHEBI:18420"/>
    </cofactor>
    <cofactor evidence="7">
        <name>Mn(2+)</name>
        <dbReference type="ChEBI" id="CHEBI:29035"/>
    </cofactor>
    <text evidence="7">Mg(2+). Can also accept Mn(2+).</text>
</comment>
<feature type="site" description="Transition state stabilizer" evidence="7">
    <location>
        <position position="241"/>
    </location>
</feature>
<dbReference type="InterPro" id="IPR043129">
    <property type="entry name" value="ATPase_NBD"/>
</dbReference>
<keyword evidence="5 7" id="KW-0067">ATP-binding</keyword>
<evidence type="ECO:0000256" key="4">
    <source>
        <dbReference type="ARBA" id="ARBA00022777"/>
    </source>
</evidence>
<dbReference type="PRINTS" id="PR00471">
    <property type="entry name" value="ACETATEKNASE"/>
</dbReference>
<evidence type="ECO:0000256" key="8">
    <source>
        <dbReference type="RuleBase" id="RU003835"/>
    </source>
</evidence>
<feature type="binding site" evidence="7">
    <location>
        <position position="14"/>
    </location>
    <ligand>
        <name>ATP</name>
        <dbReference type="ChEBI" id="CHEBI:30616"/>
    </ligand>
</feature>
<dbReference type="EC" id="2.7.2.1" evidence="7"/>
<dbReference type="GO" id="GO:0000287">
    <property type="term" value="F:magnesium ion binding"/>
    <property type="evidence" value="ECO:0007669"/>
    <property type="project" value="UniProtKB-UniRule"/>
</dbReference>
<dbReference type="EMBL" id="FIZP01000006">
    <property type="protein sequence ID" value="CZE48194.1"/>
    <property type="molecule type" value="Genomic_DNA"/>
</dbReference>
<dbReference type="GO" id="GO:0006083">
    <property type="term" value="P:acetate metabolic process"/>
    <property type="evidence" value="ECO:0007669"/>
    <property type="project" value="TreeGrafter"/>
</dbReference>
<dbReference type="UniPathway" id="UPA00340">
    <property type="reaction ID" value="UER00458"/>
</dbReference>
<evidence type="ECO:0000256" key="2">
    <source>
        <dbReference type="ARBA" id="ARBA00022679"/>
    </source>
</evidence>
<keyword evidence="2 7" id="KW-0808">Transferase</keyword>
<protein>
    <recommendedName>
        <fullName evidence="7">Acetate kinase</fullName>
        <ecNumber evidence="7">2.7.2.1</ecNumber>
    </recommendedName>
    <alternativeName>
        <fullName evidence="7">Acetokinase</fullName>
    </alternativeName>
</protein>
<dbReference type="GO" id="GO:0005737">
    <property type="term" value="C:cytoplasm"/>
    <property type="evidence" value="ECO:0007669"/>
    <property type="project" value="UniProtKB-SubCell"/>
</dbReference>
<evidence type="ECO:0000313" key="9">
    <source>
        <dbReference type="EMBL" id="CZE48194.1"/>
    </source>
</evidence>
<dbReference type="PROSITE" id="PS01075">
    <property type="entry name" value="ACETATE_KINASE_1"/>
    <property type="match status" value="1"/>
</dbReference>
<dbReference type="InterPro" id="IPR023865">
    <property type="entry name" value="Aliphatic_acid_kinase_CS"/>
</dbReference>
<dbReference type="PANTHER" id="PTHR21060">
    <property type="entry name" value="ACETATE KINASE"/>
    <property type="match status" value="1"/>
</dbReference>
<keyword evidence="6 7" id="KW-0460">Magnesium</keyword>
<evidence type="ECO:0000256" key="1">
    <source>
        <dbReference type="ARBA" id="ARBA00008748"/>
    </source>
</evidence>
<keyword evidence="10" id="KW-1185">Reference proteome</keyword>
<dbReference type="HAMAP" id="MF_00020">
    <property type="entry name" value="Acetate_kinase"/>
    <property type="match status" value="1"/>
</dbReference>
<feature type="binding site" evidence="7">
    <location>
        <position position="384"/>
    </location>
    <ligand>
        <name>Mg(2+)</name>
        <dbReference type="ChEBI" id="CHEBI:18420"/>
    </ligand>
</feature>
<feature type="binding site" evidence="7">
    <location>
        <begin position="208"/>
        <end position="212"/>
    </location>
    <ligand>
        <name>ATP</name>
        <dbReference type="ChEBI" id="CHEBI:30616"/>
    </ligand>
</feature>
<evidence type="ECO:0000256" key="5">
    <source>
        <dbReference type="ARBA" id="ARBA00022840"/>
    </source>
</evidence>
<dbReference type="CDD" id="cd24010">
    <property type="entry name" value="ASKHA_NBD_AcK_PK"/>
    <property type="match status" value="1"/>
</dbReference>
<feature type="binding site" evidence="7">
    <location>
        <position position="7"/>
    </location>
    <ligand>
        <name>Mg(2+)</name>
        <dbReference type="ChEBI" id="CHEBI:18420"/>
    </ligand>
</feature>
<name>A0A128EPM0_9BACT</name>
<gene>
    <name evidence="7 9" type="primary">ackA</name>
    <name evidence="9" type="ORF">ERS672216_01287</name>
</gene>
<dbReference type="SUPFAM" id="SSF53067">
    <property type="entry name" value="Actin-like ATPase domain"/>
    <property type="match status" value="2"/>
</dbReference>
<keyword evidence="3 7" id="KW-0547">Nucleotide-binding</keyword>
<dbReference type="RefSeq" id="WP_075494630.1">
    <property type="nucleotide sequence ID" value="NZ_CP053844.1"/>
</dbReference>
<feature type="active site" description="Proton donor/acceptor" evidence="7">
    <location>
        <position position="148"/>
    </location>
</feature>
<evidence type="ECO:0000256" key="6">
    <source>
        <dbReference type="ARBA" id="ARBA00022842"/>
    </source>
</evidence>